<evidence type="ECO:0000313" key="2">
    <source>
        <dbReference type="EMBL" id="MSU06876.1"/>
    </source>
</evidence>
<evidence type="ECO:0000259" key="1">
    <source>
        <dbReference type="Pfam" id="PF12705"/>
    </source>
</evidence>
<sequence length="818" mass="95189">MVIKETILNYLDQKDVTLVFPTESVKRYFLTEYVLSRKSSVLANSAYSFDEFANQFIPKFKDKRPSNKYIRIFFASHFLNNRGSELKYFYNPQYPESKARFIPFVASILPSLKNLEAVSFNDEKIESDLKILYEAYSSFLDEKSLFEPNYFKYDLSFFTGDKSRKYYLVCYDSEINMMRFYEELNKPSFIVPLMLENNVRVEHELYKNEKAELVTLFNRLKRLKELGTRAEDIIISTPNLERLKPYLEKESREKGINLNFISTVKLSQTVAGRLFNDFKELYNTELSFYSLERFLLCPSYPFKAREVGKSLVMALTNLGLLKGSLYGFDRIESTLEKEKLFSELKLYRVIKKGVKRIFESNNMVQNIHILLSQVLEDGEFENCDEEVRNSYAFALKELNSFEATLNDLALDIKDPFTSFISTMDSISYISSEKRSGIRVYSYNQDYLLCVPYHFVIALDDDRAKVTDCDLSFLEDHEVYKRRSYDVTVPLLKYYSSTSENVYLSSSSDTYTGSANAPMYFCQEKLVKKCDVVEDDELSYAIKESLIKGNDRAFYLGDSDIRGGGKTYLDKIKVSYSTLKDYTMCPYITYLKKIIGLEYNNVSKFEPDNMDSLEIGIFLHSIVERFLCNHRNETLYANRSLSFQRELTDIFYENLSSSPFDIYSRSFINVMYFNGVVSFCDKLFEKFGDGIVVKGIEEKFSKSDGDVAFEGRIDIHLEKKSEGIVIDLKSGGTKKYQGTYQLPFYQLIWNSVNDDKIKYVSYYSFSESSFGDPEKSEELERDIDNFITKAKAGEFNTTVNEDCGSCSYRGICRRRFTIQ</sequence>
<comment type="caution">
    <text evidence="2">The sequence shown here is derived from an EMBL/GenBank/DDBJ whole genome shotgun (WGS) entry which is preliminary data.</text>
</comment>
<evidence type="ECO:0000313" key="3">
    <source>
        <dbReference type="Proteomes" id="UP000460549"/>
    </source>
</evidence>
<dbReference type="RefSeq" id="WP_154426105.1">
    <property type="nucleotide sequence ID" value="NZ_VUNN01000019.1"/>
</dbReference>
<feature type="domain" description="PD-(D/E)XK endonuclease-like" evidence="1">
    <location>
        <begin position="573"/>
        <end position="812"/>
    </location>
</feature>
<organism evidence="2 3">
    <name type="scientific">Bullifex porci</name>
    <dbReference type="NCBI Taxonomy" id="2606638"/>
    <lineage>
        <taxon>Bacteria</taxon>
        <taxon>Pseudomonadati</taxon>
        <taxon>Spirochaetota</taxon>
        <taxon>Spirochaetia</taxon>
        <taxon>Spirochaetales</taxon>
        <taxon>Spirochaetaceae</taxon>
        <taxon>Bullifex</taxon>
    </lineage>
</organism>
<dbReference type="AlphaFoldDB" id="A0A7X2TQV2"/>
<dbReference type="Gene3D" id="3.90.320.10">
    <property type="match status" value="1"/>
</dbReference>
<proteinExistence type="predicted"/>
<dbReference type="InterPro" id="IPR011604">
    <property type="entry name" value="PDDEXK-like_dom_sf"/>
</dbReference>
<dbReference type="SUPFAM" id="SSF52540">
    <property type="entry name" value="P-loop containing nucleoside triphosphate hydrolases"/>
    <property type="match status" value="1"/>
</dbReference>
<dbReference type="EMBL" id="VUNN01000019">
    <property type="protein sequence ID" value="MSU06876.1"/>
    <property type="molecule type" value="Genomic_DNA"/>
</dbReference>
<dbReference type="InterPro" id="IPR038726">
    <property type="entry name" value="PDDEXK_AddAB-type"/>
</dbReference>
<accession>A0A7X2TQV2</accession>
<name>A0A7X2TQV2_9SPIO</name>
<dbReference type="InterPro" id="IPR027417">
    <property type="entry name" value="P-loop_NTPase"/>
</dbReference>
<gene>
    <name evidence="2" type="ORF">FYJ80_08845</name>
</gene>
<keyword evidence="3" id="KW-1185">Reference proteome</keyword>
<dbReference type="Proteomes" id="UP000460549">
    <property type="component" value="Unassembled WGS sequence"/>
</dbReference>
<protein>
    <submittedName>
        <fullName evidence="2">PD-(D/E)XK nuclease family protein</fullName>
    </submittedName>
</protein>
<dbReference type="Pfam" id="PF12705">
    <property type="entry name" value="PDDEXK_1"/>
    <property type="match status" value="1"/>
</dbReference>
<reference evidence="2 3" key="1">
    <citation type="submission" date="2019-08" db="EMBL/GenBank/DDBJ databases">
        <title>In-depth cultivation of the pig gut microbiome towards novel bacterial diversity and tailored functional studies.</title>
        <authorList>
            <person name="Wylensek D."/>
            <person name="Hitch T.C.A."/>
            <person name="Clavel T."/>
        </authorList>
    </citation>
    <scope>NUCLEOTIDE SEQUENCE [LARGE SCALE GENOMIC DNA]</scope>
    <source>
        <strain evidence="2 3">NM-380-WT-3C1</strain>
    </source>
</reference>